<evidence type="ECO:0000313" key="3">
    <source>
        <dbReference type="Proteomes" id="UP001589789"/>
    </source>
</evidence>
<accession>A0ABV6IWK8</accession>
<sequence>MADDDDAYVYDDASGEWHPAGTAVEAAAPAVPGPAEVRDAAGNVLRDGDSVSLVKDLKVKGANQTLKQGTVIRSIRLTDNDQEIDCRFEGIKGLVLRAEFVRKR</sequence>
<dbReference type="Proteomes" id="UP001589789">
    <property type="component" value="Unassembled WGS sequence"/>
</dbReference>
<protein>
    <submittedName>
        <fullName evidence="2">Alkylphosphonate utilization protein</fullName>
    </submittedName>
</protein>
<dbReference type="Pfam" id="PF03831">
    <property type="entry name" value="YjdM"/>
    <property type="match status" value="1"/>
</dbReference>
<comment type="caution">
    <text evidence="2">The sequence shown here is derived from an EMBL/GenBank/DDBJ whole genome shotgun (WGS) entry which is preliminary data.</text>
</comment>
<name>A0ABV6IWK8_9PROT</name>
<dbReference type="RefSeq" id="WP_377053983.1">
    <property type="nucleotide sequence ID" value="NZ_JBHLVZ010000074.1"/>
</dbReference>
<proteinExistence type="predicted"/>
<evidence type="ECO:0000313" key="2">
    <source>
        <dbReference type="EMBL" id="MFC0387995.1"/>
    </source>
</evidence>
<gene>
    <name evidence="2" type="ORF">ACFFIC_20975</name>
</gene>
<evidence type="ECO:0000259" key="1">
    <source>
        <dbReference type="Pfam" id="PF03831"/>
    </source>
</evidence>
<reference evidence="2 3" key="1">
    <citation type="submission" date="2024-09" db="EMBL/GenBank/DDBJ databases">
        <authorList>
            <person name="Sun Q."/>
            <person name="Mori K."/>
        </authorList>
    </citation>
    <scope>NUCLEOTIDE SEQUENCE [LARGE SCALE GENOMIC DNA]</scope>
    <source>
        <strain evidence="2 3">CCM 7468</strain>
    </source>
</reference>
<organism evidence="2 3">
    <name type="scientific">Muricoccus vinaceus</name>
    <dbReference type="NCBI Taxonomy" id="424704"/>
    <lineage>
        <taxon>Bacteria</taxon>
        <taxon>Pseudomonadati</taxon>
        <taxon>Pseudomonadota</taxon>
        <taxon>Alphaproteobacteria</taxon>
        <taxon>Acetobacterales</taxon>
        <taxon>Roseomonadaceae</taxon>
        <taxon>Muricoccus</taxon>
    </lineage>
</organism>
<feature type="domain" description="Protein YjdM C-terminal" evidence="1">
    <location>
        <begin position="37"/>
        <end position="103"/>
    </location>
</feature>
<dbReference type="SUPFAM" id="SSF82057">
    <property type="entry name" value="Prokaryotic SH3-related domain"/>
    <property type="match status" value="1"/>
</dbReference>
<dbReference type="EMBL" id="JBHLVZ010000074">
    <property type="protein sequence ID" value="MFC0387995.1"/>
    <property type="molecule type" value="Genomic_DNA"/>
</dbReference>
<dbReference type="InterPro" id="IPR013988">
    <property type="entry name" value="YjdM_C"/>
</dbReference>
<dbReference type="Gene3D" id="2.30.30.40">
    <property type="entry name" value="SH3 Domains"/>
    <property type="match status" value="1"/>
</dbReference>
<keyword evidence="3" id="KW-1185">Reference proteome</keyword>